<dbReference type="AlphaFoldDB" id="A0A5B8MJ95"/>
<evidence type="ECO:0000313" key="4">
    <source>
        <dbReference type="Proteomes" id="UP000316726"/>
    </source>
</evidence>
<name>A0A5B8MJ95_9CHLO</name>
<dbReference type="Pfam" id="PF01903">
    <property type="entry name" value="CbiX"/>
    <property type="match status" value="1"/>
</dbReference>
<protein>
    <submittedName>
        <fullName evidence="3">Cobalamin biosynthesis protein CbiX</fullName>
    </submittedName>
</protein>
<dbReference type="Gene3D" id="3.40.50.1400">
    <property type="match status" value="1"/>
</dbReference>
<dbReference type="Proteomes" id="UP000316726">
    <property type="component" value="Chromosome 4"/>
</dbReference>
<evidence type="ECO:0000256" key="2">
    <source>
        <dbReference type="ARBA" id="ARBA00023239"/>
    </source>
</evidence>
<dbReference type="CDD" id="cd03416">
    <property type="entry name" value="CbiX_SirB_N"/>
    <property type="match status" value="1"/>
</dbReference>
<reference evidence="3 4" key="1">
    <citation type="submission" date="2018-07" db="EMBL/GenBank/DDBJ databases">
        <title>The complete nuclear genome of the prasinophyte Chloropicon primus (CCMP1205).</title>
        <authorList>
            <person name="Pombert J.-F."/>
            <person name="Otis C."/>
            <person name="Turmel M."/>
            <person name="Lemieux C."/>
        </authorList>
    </citation>
    <scope>NUCLEOTIDE SEQUENCE [LARGE SCALE GENOMIC DNA]</scope>
    <source>
        <strain evidence="3 4">CCMP1205</strain>
    </source>
</reference>
<organism evidence="3 4">
    <name type="scientific">Chloropicon primus</name>
    <dbReference type="NCBI Taxonomy" id="1764295"/>
    <lineage>
        <taxon>Eukaryota</taxon>
        <taxon>Viridiplantae</taxon>
        <taxon>Chlorophyta</taxon>
        <taxon>Chloropicophyceae</taxon>
        <taxon>Chloropicales</taxon>
        <taxon>Chloropicaceae</taxon>
        <taxon>Chloropicon</taxon>
    </lineage>
</organism>
<dbReference type="OrthoDB" id="3543at2759"/>
<dbReference type="PROSITE" id="PS51257">
    <property type="entry name" value="PROKAR_LIPOPROTEIN"/>
    <property type="match status" value="1"/>
</dbReference>
<keyword evidence="4" id="KW-1185">Reference proteome</keyword>
<dbReference type="SUPFAM" id="SSF53800">
    <property type="entry name" value="Chelatase"/>
    <property type="match status" value="1"/>
</dbReference>
<keyword evidence="2" id="KW-0456">Lyase</keyword>
<dbReference type="GO" id="GO:0016829">
    <property type="term" value="F:lyase activity"/>
    <property type="evidence" value="ECO:0007669"/>
    <property type="project" value="UniProtKB-KW"/>
</dbReference>
<keyword evidence="1" id="KW-0479">Metal-binding</keyword>
<evidence type="ECO:0000313" key="3">
    <source>
        <dbReference type="EMBL" id="QDZ20497.1"/>
    </source>
</evidence>
<gene>
    <name evidence="3" type="ORF">A3770_04p30150</name>
</gene>
<accession>A0A5B8MJ95</accession>
<dbReference type="InterPro" id="IPR002762">
    <property type="entry name" value="CbiX-like"/>
</dbReference>
<dbReference type="STRING" id="1764295.A0A5B8MJ95"/>
<dbReference type="PANTHER" id="PTHR33542:SF3">
    <property type="entry name" value="SIROHYDROCHLORIN FERROCHELATASE, CHLOROPLASTIC"/>
    <property type="match status" value="1"/>
</dbReference>
<dbReference type="GO" id="GO:0046872">
    <property type="term" value="F:metal ion binding"/>
    <property type="evidence" value="ECO:0007669"/>
    <property type="project" value="UniProtKB-KW"/>
</dbReference>
<dbReference type="EMBL" id="CP031037">
    <property type="protein sequence ID" value="QDZ20497.1"/>
    <property type="molecule type" value="Genomic_DNA"/>
</dbReference>
<dbReference type="PANTHER" id="PTHR33542">
    <property type="entry name" value="SIROHYDROCHLORIN FERROCHELATASE, CHLOROPLASTIC"/>
    <property type="match status" value="1"/>
</dbReference>
<sequence>MVLRGVVVRGKGRWLGQQGCGGAGCGRGGPARGEKRRGTLACVRAGGGPDSTTTSTKDATTGFGVVLVDHGSKKEESNAMLEEFAELYRETSGRALVEVAHMEIAEPSIPTALEKCVEKGAKEIVVAPYFLSPGRHIQKDIPRIVEEAAKNFPGVSIEIAKPIGLHPLVAQVIEQRVKETE</sequence>
<evidence type="ECO:0000256" key="1">
    <source>
        <dbReference type="ARBA" id="ARBA00022723"/>
    </source>
</evidence>
<dbReference type="InterPro" id="IPR050963">
    <property type="entry name" value="Sirohydro_Cobaltochel/CbiX"/>
</dbReference>
<proteinExistence type="predicted"/>